<dbReference type="EMBL" id="VUJW01000003">
    <property type="protein sequence ID" value="KAA1427129.1"/>
    <property type="molecule type" value="Genomic_DNA"/>
</dbReference>
<dbReference type="SUPFAM" id="SSF56219">
    <property type="entry name" value="DNase I-like"/>
    <property type="match status" value="1"/>
</dbReference>
<dbReference type="InterPro" id="IPR036691">
    <property type="entry name" value="Endo/exonu/phosph_ase_sf"/>
</dbReference>
<feature type="domain" description="Endonuclease/exonuclease/phosphatase" evidence="3">
    <location>
        <begin position="116"/>
        <end position="352"/>
    </location>
</feature>
<comment type="caution">
    <text evidence="4">The sequence shown here is derived from an EMBL/GenBank/DDBJ whole genome shotgun (WGS) entry which is preliminary data.</text>
</comment>
<evidence type="ECO:0000313" key="4">
    <source>
        <dbReference type="EMBL" id="KAA1427129.1"/>
    </source>
</evidence>
<dbReference type="AlphaFoldDB" id="A0A5B1M4R5"/>
<dbReference type="RefSeq" id="WP_149749497.1">
    <property type="nucleotide sequence ID" value="NZ_VUJW01000003.1"/>
</dbReference>
<feature type="compositionally biased region" description="Low complexity" evidence="1">
    <location>
        <begin position="52"/>
        <end position="61"/>
    </location>
</feature>
<organism evidence="4 5">
    <name type="scientific">Nocardioides antri</name>
    <dbReference type="NCBI Taxonomy" id="2607659"/>
    <lineage>
        <taxon>Bacteria</taxon>
        <taxon>Bacillati</taxon>
        <taxon>Actinomycetota</taxon>
        <taxon>Actinomycetes</taxon>
        <taxon>Propionibacteriales</taxon>
        <taxon>Nocardioidaceae</taxon>
        <taxon>Nocardioides</taxon>
    </lineage>
</organism>
<dbReference type="GO" id="GO:0003824">
    <property type="term" value="F:catalytic activity"/>
    <property type="evidence" value="ECO:0007669"/>
    <property type="project" value="InterPro"/>
</dbReference>
<reference evidence="4 5" key="2">
    <citation type="submission" date="2019-09" db="EMBL/GenBank/DDBJ databases">
        <authorList>
            <person name="Jin C."/>
        </authorList>
    </citation>
    <scope>NUCLEOTIDE SEQUENCE [LARGE SCALE GENOMIC DNA]</scope>
    <source>
        <strain evidence="4 5">BN140041</strain>
    </source>
</reference>
<dbReference type="Pfam" id="PF03372">
    <property type="entry name" value="Exo_endo_phos"/>
    <property type="match status" value="1"/>
</dbReference>
<keyword evidence="5" id="KW-1185">Reference proteome</keyword>
<feature type="transmembrane region" description="Helical" evidence="2">
    <location>
        <begin position="12"/>
        <end position="33"/>
    </location>
</feature>
<feature type="region of interest" description="Disordered" evidence="1">
    <location>
        <begin position="39"/>
        <end position="96"/>
    </location>
</feature>
<evidence type="ECO:0000259" key="3">
    <source>
        <dbReference type="Pfam" id="PF03372"/>
    </source>
</evidence>
<name>A0A5B1M4R5_9ACTN</name>
<feature type="compositionally biased region" description="Basic and acidic residues" evidence="1">
    <location>
        <begin position="67"/>
        <end position="96"/>
    </location>
</feature>
<dbReference type="Proteomes" id="UP000324351">
    <property type="component" value="Unassembled WGS sequence"/>
</dbReference>
<proteinExistence type="predicted"/>
<dbReference type="Gene3D" id="3.60.10.10">
    <property type="entry name" value="Endonuclease/exonuclease/phosphatase"/>
    <property type="match status" value="1"/>
</dbReference>
<reference evidence="4 5" key="1">
    <citation type="submission" date="2019-09" db="EMBL/GenBank/DDBJ databases">
        <title>Nocardioides panacisoli sp. nov., isolated from the soil of a ginseng field.</title>
        <authorList>
            <person name="Cho C."/>
        </authorList>
    </citation>
    <scope>NUCLEOTIDE SEQUENCE [LARGE SCALE GENOMIC DNA]</scope>
    <source>
        <strain evidence="4 5">BN140041</strain>
    </source>
</reference>
<evidence type="ECO:0000256" key="2">
    <source>
        <dbReference type="SAM" id="Phobius"/>
    </source>
</evidence>
<evidence type="ECO:0000256" key="1">
    <source>
        <dbReference type="SAM" id="MobiDB-lite"/>
    </source>
</evidence>
<keyword evidence="2" id="KW-0472">Membrane</keyword>
<accession>A0A5B1M4R5</accession>
<dbReference type="InterPro" id="IPR005135">
    <property type="entry name" value="Endo/exonuclease/phosphatase"/>
</dbReference>
<keyword evidence="2" id="KW-0812">Transmembrane</keyword>
<evidence type="ECO:0000313" key="5">
    <source>
        <dbReference type="Proteomes" id="UP000324351"/>
    </source>
</evidence>
<keyword evidence="2" id="KW-1133">Transmembrane helix</keyword>
<gene>
    <name evidence="4" type="ORF">F0U47_06320</name>
</gene>
<sequence>MGKHEQPRRARLLPVLGIIVLVAALLAVARFAMADNQTGATDVTRPDLPSVSSSDTATDPSSTPPAPDKKDDKKKKPDKGKKDDKKDDKRSRDLRNKVQLAADGLAADPASFRIASFNVLGFSHTKPGGNKCCRWAGGISRMGWAMQLIRGNDISVIGLQEYEKEQHNTLTNITGGGWGVYPGMQIGKKGVRNSIAWNNGVWSLVEAHTIPIPYFHGNLVPMPYVLLKHQDTGRLAWFINIHNPASVRGPAQHWRDVATAKEIALMNDLQEPESPNELGIPTFLMGDFNEKAEAFCRVTAGANAQAANGGTRSPCRLPSNHGIDWIFGSTPGVTFSNYVRMDGGLVNRISDHPMIYSDVTLTGEAPFVD</sequence>
<protein>
    <recommendedName>
        <fullName evidence="3">Endonuclease/exonuclease/phosphatase domain-containing protein</fullName>
    </recommendedName>
</protein>